<accession>A0ACB9HCW5</accession>
<sequence length="172" mass="19372">MTQDPGYKKPVNMGTIIKRPARAISKVLNLYVKGVTNFSNAYNKPLRTMVEVSPNCQQLPRSFSTSRLPDYDQPPEGALVRSISATEIDGRDTNIKLTKFQLYVIQRHCHQMQSCASRKAASRSCRVGMGKIDEDRVSSFRDDNNVFKSKICIKDKDSSKSCSDDNSVLFLE</sequence>
<protein>
    <submittedName>
        <fullName evidence="1">Uncharacterized protein</fullName>
    </submittedName>
</protein>
<reference evidence="1 2" key="2">
    <citation type="journal article" date="2022" name="Mol. Ecol. Resour.">
        <title>The genomes of chicory, endive, great burdock and yacon provide insights into Asteraceae paleo-polyploidization history and plant inulin production.</title>
        <authorList>
            <person name="Fan W."/>
            <person name="Wang S."/>
            <person name="Wang H."/>
            <person name="Wang A."/>
            <person name="Jiang F."/>
            <person name="Liu H."/>
            <person name="Zhao H."/>
            <person name="Xu D."/>
            <person name="Zhang Y."/>
        </authorList>
    </citation>
    <scope>NUCLEOTIDE SEQUENCE [LARGE SCALE GENOMIC DNA]</scope>
    <source>
        <strain evidence="2">cv. Yunnan</strain>
        <tissue evidence="1">Leaves</tissue>
    </source>
</reference>
<reference evidence="2" key="1">
    <citation type="journal article" date="2022" name="Mol. Ecol. Resour.">
        <title>The genomes of chicory, endive, great burdock and yacon provide insights into Asteraceae palaeo-polyploidization history and plant inulin production.</title>
        <authorList>
            <person name="Fan W."/>
            <person name="Wang S."/>
            <person name="Wang H."/>
            <person name="Wang A."/>
            <person name="Jiang F."/>
            <person name="Liu H."/>
            <person name="Zhao H."/>
            <person name="Xu D."/>
            <person name="Zhang Y."/>
        </authorList>
    </citation>
    <scope>NUCLEOTIDE SEQUENCE [LARGE SCALE GENOMIC DNA]</scope>
    <source>
        <strain evidence="2">cv. Yunnan</strain>
    </source>
</reference>
<dbReference type="Proteomes" id="UP001056120">
    <property type="component" value="Linkage Group LG12"/>
</dbReference>
<evidence type="ECO:0000313" key="2">
    <source>
        <dbReference type="Proteomes" id="UP001056120"/>
    </source>
</evidence>
<keyword evidence="2" id="KW-1185">Reference proteome</keyword>
<gene>
    <name evidence="1" type="ORF">L1987_35973</name>
</gene>
<comment type="caution">
    <text evidence="1">The sequence shown here is derived from an EMBL/GenBank/DDBJ whole genome shotgun (WGS) entry which is preliminary data.</text>
</comment>
<evidence type="ECO:0000313" key="1">
    <source>
        <dbReference type="EMBL" id="KAI3793356.1"/>
    </source>
</evidence>
<name>A0ACB9HCW5_9ASTR</name>
<proteinExistence type="predicted"/>
<dbReference type="EMBL" id="CM042029">
    <property type="protein sequence ID" value="KAI3793356.1"/>
    <property type="molecule type" value="Genomic_DNA"/>
</dbReference>
<organism evidence="1 2">
    <name type="scientific">Smallanthus sonchifolius</name>
    <dbReference type="NCBI Taxonomy" id="185202"/>
    <lineage>
        <taxon>Eukaryota</taxon>
        <taxon>Viridiplantae</taxon>
        <taxon>Streptophyta</taxon>
        <taxon>Embryophyta</taxon>
        <taxon>Tracheophyta</taxon>
        <taxon>Spermatophyta</taxon>
        <taxon>Magnoliopsida</taxon>
        <taxon>eudicotyledons</taxon>
        <taxon>Gunneridae</taxon>
        <taxon>Pentapetalae</taxon>
        <taxon>asterids</taxon>
        <taxon>campanulids</taxon>
        <taxon>Asterales</taxon>
        <taxon>Asteraceae</taxon>
        <taxon>Asteroideae</taxon>
        <taxon>Heliantheae alliance</taxon>
        <taxon>Millerieae</taxon>
        <taxon>Smallanthus</taxon>
    </lineage>
</organism>